<dbReference type="PROSITE" id="PS00639">
    <property type="entry name" value="THIOL_PROTEASE_HIS"/>
    <property type="match status" value="1"/>
</dbReference>
<name>A0A7J0F2T2_9ERIC</name>
<accession>A0A7J0F2T2</accession>
<feature type="region of interest" description="Disordered" evidence="1">
    <location>
        <begin position="577"/>
        <end position="601"/>
    </location>
</feature>
<evidence type="ECO:0000313" key="4">
    <source>
        <dbReference type="Proteomes" id="UP000585474"/>
    </source>
</evidence>
<dbReference type="Proteomes" id="UP000585474">
    <property type="component" value="Unassembled WGS sequence"/>
</dbReference>
<feature type="domain" description="Peptidase C1A papain C-terminal" evidence="2">
    <location>
        <begin position="2"/>
        <end position="119"/>
    </location>
</feature>
<protein>
    <recommendedName>
        <fullName evidence="2">Peptidase C1A papain C-terminal domain-containing protein</fullName>
    </recommendedName>
</protein>
<evidence type="ECO:0000256" key="1">
    <source>
        <dbReference type="SAM" id="MobiDB-lite"/>
    </source>
</evidence>
<dbReference type="InterPro" id="IPR025660">
    <property type="entry name" value="Pept_his_AS"/>
</dbReference>
<proteinExistence type="predicted"/>
<reference evidence="3 4" key="1">
    <citation type="submission" date="2019-07" db="EMBL/GenBank/DDBJ databases">
        <title>De Novo Assembly of kiwifruit Actinidia rufa.</title>
        <authorList>
            <person name="Sugita-Konishi S."/>
            <person name="Sato K."/>
            <person name="Mori E."/>
            <person name="Abe Y."/>
            <person name="Kisaki G."/>
            <person name="Hamano K."/>
            <person name="Suezawa K."/>
            <person name="Otani M."/>
            <person name="Fukuda T."/>
            <person name="Manabe T."/>
            <person name="Gomi K."/>
            <person name="Tabuchi M."/>
            <person name="Akimitsu K."/>
            <person name="Kataoka I."/>
        </authorList>
    </citation>
    <scope>NUCLEOTIDE SEQUENCE [LARGE SCALE GENOMIC DNA]</scope>
    <source>
        <strain evidence="4">cv. Fuchu</strain>
    </source>
</reference>
<feature type="region of interest" description="Disordered" evidence="1">
    <location>
        <begin position="730"/>
        <end position="774"/>
    </location>
</feature>
<dbReference type="OrthoDB" id="1292714at2759"/>
<evidence type="ECO:0000313" key="3">
    <source>
        <dbReference type="EMBL" id="GFY93001.1"/>
    </source>
</evidence>
<dbReference type="InterPro" id="IPR038765">
    <property type="entry name" value="Papain-like_cys_pep_sf"/>
</dbReference>
<feature type="compositionally biased region" description="Polar residues" evidence="1">
    <location>
        <begin position="743"/>
        <end position="752"/>
    </location>
</feature>
<dbReference type="EMBL" id="BJWL01000008">
    <property type="protein sequence ID" value="GFY93001.1"/>
    <property type="molecule type" value="Genomic_DNA"/>
</dbReference>
<comment type="caution">
    <text evidence="3">The sequence shown here is derived from an EMBL/GenBank/DDBJ whole genome shotgun (WGS) entry which is preliminary data.</text>
</comment>
<gene>
    <name evidence="3" type="ORF">Acr_08g0013970</name>
</gene>
<dbReference type="InterPro" id="IPR000668">
    <property type="entry name" value="Peptidase_C1A_C"/>
</dbReference>
<dbReference type="AlphaFoldDB" id="A0A7J0F2T2"/>
<dbReference type="PANTHER" id="PTHR35746">
    <property type="entry name" value="PENTATRICOPEPTIDE REPEAT (PPR) SUPERFAMILY PROTEIN"/>
    <property type="match status" value="1"/>
</dbReference>
<evidence type="ECO:0000259" key="2">
    <source>
        <dbReference type="Pfam" id="PF00112"/>
    </source>
</evidence>
<sequence>MEADYPFVARREDCKPHKKTKLFIKDYDEFTEERHPGEILNLLHIHPIGGSIPVYRNIKHLGNKIYEGSHGQQENKLGNHAILITGYGTENGVDFYWFQNSWSTSWGVEGYGKVSKYRTVQQTAIKCTITWFLKMKPTFWEVLYPLKILCPPVTLIRWSIHAKEHEKVIVSENEMQSSSIFLEQGTDVKGNEESSVDEILSDVAVAPCKTANETPEVACELQEKDPKTSDSLSVNQIVEPKEETFGSTMSLHDLSPEVKSCDHVEVAAQIELYSASAEDGDIGSHSDAVDACDKEGEGNENVHVLLVANDLPAVDNPEITIQDFKDRKTWKSNLSVTLKSGEVIEPAVDDNNDTIYENKRVLAAEVPVEKEVDTSELKVGSKDIGSYGVEDTPETTMIQKIQIDIEGQRSHDYHTNQLQDIQPEPTPMGLSDVISVNISADDKVRHETNLCGGKNEYNIDKDKNEKCDTDGKQSKELVKEELSTNIETASVSVDDLSVSEADQTVDDLGTGNSDGAVQDKPEMNSKMTIESASTPSDAKIVVGEMDKCTNNLQEAENTTYFVHDSSEVGPDASHLRITAPARSDLQNRQGEDSEEAMKEPKSNCMNIVLAENVDAVCKGVESNHDSGAEVSKRIAETPPGLFPVESDSTMKRLSTVADDSHCRDGVWVLRAQSKKLAKPPIEVPTVDVSVDSSSQPDSLEGNWGSVSGAVLSTQSDAVAAVDAEALPSTVPEAPAELDKVNLQKPQATSGGHHSSKSDVFEPPSFMTLVEHQDG</sequence>
<dbReference type="SUPFAM" id="SSF54001">
    <property type="entry name" value="Cysteine proteinases"/>
    <property type="match status" value="1"/>
</dbReference>
<dbReference type="PANTHER" id="PTHR35746:SF1">
    <property type="entry name" value="PENTATRICOPEPTIDE REPEAT (PPR) SUPERFAMILY PROTEIN"/>
    <property type="match status" value="1"/>
</dbReference>
<dbReference type="GO" id="GO:0006508">
    <property type="term" value="P:proteolysis"/>
    <property type="evidence" value="ECO:0007669"/>
    <property type="project" value="InterPro"/>
</dbReference>
<feature type="compositionally biased region" description="Basic and acidic residues" evidence="1">
    <location>
        <begin position="589"/>
        <end position="601"/>
    </location>
</feature>
<dbReference type="Gene3D" id="3.90.70.10">
    <property type="entry name" value="Cysteine proteinases"/>
    <property type="match status" value="1"/>
</dbReference>
<dbReference type="GO" id="GO:0008234">
    <property type="term" value="F:cysteine-type peptidase activity"/>
    <property type="evidence" value="ECO:0007669"/>
    <property type="project" value="InterPro"/>
</dbReference>
<keyword evidence="4" id="KW-1185">Reference proteome</keyword>
<organism evidence="3 4">
    <name type="scientific">Actinidia rufa</name>
    <dbReference type="NCBI Taxonomy" id="165716"/>
    <lineage>
        <taxon>Eukaryota</taxon>
        <taxon>Viridiplantae</taxon>
        <taxon>Streptophyta</taxon>
        <taxon>Embryophyta</taxon>
        <taxon>Tracheophyta</taxon>
        <taxon>Spermatophyta</taxon>
        <taxon>Magnoliopsida</taxon>
        <taxon>eudicotyledons</taxon>
        <taxon>Gunneridae</taxon>
        <taxon>Pentapetalae</taxon>
        <taxon>asterids</taxon>
        <taxon>Ericales</taxon>
        <taxon>Actinidiaceae</taxon>
        <taxon>Actinidia</taxon>
    </lineage>
</organism>
<dbReference type="Pfam" id="PF00112">
    <property type="entry name" value="Peptidase_C1"/>
    <property type="match status" value="1"/>
</dbReference>